<comment type="similarity">
    <text evidence="3">Belongs to the metallo-dependent hydrolases superfamily.</text>
</comment>
<dbReference type="AlphaFoldDB" id="A0A9P4H7N5"/>
<evidence type="ECO:0000256" key="3">
    <source>
        <dbReference type="RuleBase" id="RU366045"/>
    </source>
</evidence>
<dbReference type="Proteomes" id="UP000799777">
    <property type="component" value="Unassembled WGS sequence"/>
</dbReference>
<protein>
    <submittedName>
        <fullName evidence="6">Amidohydrolase 2</fullName>
    </submittedName>
</protein>
<feature type="domain" description="Amidohydrolase-related" evidence="5">
    <location>
        <begin position="68"/>
        <end position="383"/>
    </location>
</feature>
<dbReference type="Pfam" id="PF04909">
    <property type="entry name" value="Amidohydro_2"/>
    <property type="match status" value="1"/>
</dbReference>
<evidence type="ECO:0000256" key="4">
    <source>
        <dbReference type="SAM" id="SignalP"/>
    </source>
</evidence>
<evidence type="ECO:0000313" key="7">
    <source>
        <dbReference type="Proteomes" id="UP000799777"/>
    </source>
</evidence>
<keyword evidence="2 3" id="KW-0456">Lyase</keyword>
<dbReference type="InterPro" id="IPR032466">
    <property type="entry name" value="Metal_Hydrolase"/>
</dbReference>
<dbReference type="InterPro" id="IPR032465">
    <property type="entry name" value="ACMSD"/>
</dbReference>
<name>A0A9P4H7N5_9PLEO</name>
<dbReference type="OrthoDB" id="2832284at2759"/>
<dbReference type="GO" id="GO:0016787">
    <property type="term" value="F:hydrolase activity"/>
    <property type="evidence" value="ECO:0007669"/>
    <property type="project" value="InterPro"/>
</dbReference>
<keyword evidence="4" id="KW-0732">Signal</keyword>
<proteinExistence type="inferred from homology"/>
<feature type="chain" id="PRO_5040376529" evidence="4">
    <location>
        <begin position="17"/>
        <end position="384"/>
    </location>
</feature>
<dbReference type="GO" id="GO:0016831">
    <property type="term" value="F:carboxy-lyase activity"/>
    <property type="evidence" value="ECO:0007669"/>
    <property type="project" value="UniProtKB-KW"/>
</dbReference>
<reference evidence="6" key="1">
    <citation type="journal article" date="2020" name="Stud. Mycol.">
        <title>101 Dothideomycetes genomes: a test case for predicting lifestyles and emergence of pathogens.</title>
        <authorList>
            <person name="Haridas S."/>
            <person name="Albert R."/>
            <person name="Binder M."/>
            <person name="Bloem J."/>
            <person name="Labutti K."/>
            <person name="Salamov A."/>
            <person name="Andreopoulos B."/>
            <person name="Baker S."/>
            <person name="Barry K."/>
            <person name="Bills G."/>
            <person name="Bluhm B."/>
            <person name="Cannon C."/>
            <person name="Castanera R."/>
            <person name="Culley D."/>
            <person name="Daum C."/>
            <person name="Ezra D."/>
            <person name="Gonzalez J."/>
            <person name="Henrissat B."/>
            <person name="Kuo A."/>
            <person name="Liang C."/>
            <person name="Lipzen A."/>
            <person name="Lutzoni F."/>
            <person name="Magnuson J."/>
            <person name="Mondo S."/>
            <person name="Nolan M."/>
            <person name="Ohm R."/>
            <person name="Pangilinan J."/>
            <person name="Park H.-J."/>
            <person name="Ramirez L."/>
            <person name="Alfaro M."/>
            <person name="Sun H."/>
            <person name="Tritt A."/>
            <person name="Yoshinaga Y."/>
            <person name="Zwiers L.-H."/>
            <person name="Turgeon B."/>
            <person name="Goodwin S."/>
            <person name="Spatafora J."/>
            <person name="Crous P."/>
            <person name="Grigoriev I."/>
        </authorList>
    </citation>
    <scope>NUCLEOTIDE SEQUENCE</scope>
    <source>
        <strain evidence="6">CBS 110217</strain>
    </source>
</reference>
<comment type="caution">
    <text evidence="6">The sequence shown here is derived from an EMBL/GenBank/DDBJ whole genome shotgun (WGS) entry which is preliminary data.</text>
</comment>
<dbReference type="GO" id="GO:0019748">
    <property type="term" value="P:secondary metabolic process"/>
    <property type="evidence" value="ECO:0007669"/>
    <property type="project" value="TreeGrafter"/>
</dbReference>
<keyword evidence="1 3" id="KW-0210">Decarboxylase</keyword>
<keyword evidence="7" id="KW-1185">Reference proteome</keyword>
<dbReference type="PANTHER" id="PTHR21240">
    <property type="entry name" value="2-AMINO-3-CARBOXYLMUCONATE-6-SEMIALDEHYDE DECARBOXYLASE"/>
    <property type="match status" value="1"/>
</dbReference>
<dbReference type="SUPFAM" id="SSF51556">
    <property type="entry name" value="Metallo-dependent hydrolases"/>
    <property type="match status" value="1"/>
</dbReference>
<dbReference type="GO" id="GO:0005829">
    <property type="term" value="C:cytosol"/>
    <property type="evidence" value="ECO:0007669"/>
    <property type="project" value="TreeGrafter"/>
</dbReference>
<gene>
    <name evidence="6" type="ORF">EK21DRAFT_101365</name>
</gene>
<dbReference type="PANTHER" id="PTHR21240:SF32">
    <property type="entry name" value="AMIDOHYDROLASE-RELATED DOMAIN-CONTAINING PROTEIN"/>
    <property type="match status" value="1"/>
</dbReference>
<dbReference type="Gene3D" id="3.20.20.140">
    <property type="entry name" value="Metal-dependent hydrolases"/>
    <property type="match status" value="1"/>
</dbReference>
<organism evidence="6 7">
    <name type="scientific">Setomelanomma holmii</name>
    <dbReference type="NCBI Taxonomy" id="210430"/>
    <lineage>
        <taxon>Eukaryota</taxon>
        <taxon>Fungi</taxon>
        <taxon>Dikarya</taxon>
        <taxon>Ascomycota</taxon>
        <taxon>Pezizomycotina</taxon>
        <taxon>Dothideomycetes</taxon>
        <taxon>Pleosporomycetidae</taxon>
        <taxon>Pleosporales</taxon>
        <taxon>Pleosporineae</taxon>
        <taxon>Phaeosphaeriaceae</taxon>
        <taxon>Setomelanomma</taxon>
    </lineage>
</organism>
<feature type="signal peptide" evidence="4">
    <location>
        <begin position="1"/>
        <end position="16"/>
    </location>
</feature>
<evidence type="ECO:0000259" key="5">
    <source>
        <dbReference type="Pfam" id="PF04909"/>
    </source>
</evidence>
<sequence length="384" mass="42252">MARFMLILLFVITSRGHSTFDRDSISAAAEADGIDLNILPFAADALDSIEALYTPVAVPQTLQNATRIDVHSHVVPPWYRTLVSLTGGSPTPNWTIESHFSLMATLNIRRSIVSISTPGTIVFAGDAPRSIALARLLNEYLAALARAYPEHFSFYATAPLPYVNASIKEVNYAVNKLNALAIGLLSNYEGIYLGNPVLIPFFDHIDNRNSNTTSILFVHPNAPCLHLTNGTLIDANPTLYPEGTVEFYFETARTFMDLSLSRTFVNFTNLNWIVPHAGGSFPSIMSRFLTTASEALRNADLDIYRRRLWWDTAGPTFPFQIQGLLGYGVPLERIVYGTDYPYIPVPNNAAYIASTQAIVNATFMTGEEREGIFSGNAKGLFGLA</sequence>
<evidence type="ECO:0000256" key="2">
    <source>
        <dbReference type="ARBA" id="ARBA00023239"/>
    </source>
</evidence>
<dbReference type="EMBL" id="ML978204">
    <property type="protein sequence ID" value="KAF2029155.1"/>
    <property type="molecule type" value="Genomic_DNA"/>
</dbReference>
<dbReference type="InterPro" id="IPR006680">
    <property type="entry name" value="Amidohydro-rel"/>
</dbReference>
<accession>A0A9P4H7N5</accession>
<evidence type="ECO:0000313" key="6">
    <source>
        <dbReference type="EMBL" id="KAF2029155.1"/>
    </source>
</evidence>
<evidence type="ECO:0000256" key="1">
    <source>
        <dbReference type="ARBA" id="ARBA00022793"/>
    </source>
</evidence>